<gene>
    <name evidence="2" type="ORF">J4E96_10095</name>
</gene>
<keyword evidence="1" id="KW-1133">Transmembrane helix</keyword>
<dbReference type="EMBL" id="CP071868">
    <property type="protein sequence ID" value="QTE31457.1"/>
    <property type="molecule type" value="Genomic_DNA"/>
</dbReference>
<organism evidence="2 3">
    <name type="scientific">Pengzhenrongella sicca</name>
    <dbReference type="NCBI Taxonomy" id="2819238"/>
    <lineage>
        <taxon>Bacteria</taxon>
        <taxon>Bacillati</taxon>
        <taxon>Actinomycetota</taxon>
        <taxon>Actinomycetes</taxon>
        <taxon>Micrococcales</taxon>
        <taxon>Pengzhenrongella</taxon>
    </lineage>
</organism>
<keyword evidence="1" id="KW-0472">Membrane</keyword>
<proteinExistence type="predicted"/>
<evidence type="ECO:0000256" key="1">
    <source>
        <dbReference type="SAM" id="Phobius"/>
    </source>
</evidence>
<accession>A0A8A4ZLT2</accession>
<reference evidence="2" key="1">
    <citation type="submission" date="2021-03" db="EMBL/GenBank/DDBJ databases">
        <title>Pengzhenrongella sicca gen. nov., sp. nov., a new member of suborder Micrococcineae isolated from High-Arctic tundra soil.</title>
        <authorList>
            <person name="Peng F."/>
        </authorList>
    </citation>
    <scope>NUCLEOTIDE SEQUENCE</scope>
    <source>
        <strain evidence="2">LRZ-2</strain>
    </source>
</reference>
<evidence type="ECO:0000313" key="3">
    <source>
        <dbReference type="Proteomes" id="UP000663937"/>
    </source>
</evidence>
<dbReference type="InterPro" id="IPR025495">
    <property type="entry name" value="DUF4386"/>
</dbReference>
<dbReference type="RefSeq" id="WP_227425721.1">
    <property type="nucleotide sequence ID" value="NZ_CP071868.1"/>
</dbReference>
<feature type="transmembrane region" description="Helical" evidence="1">
    <location>
        <begin position="27"/>
        <end position="53"/>
    </location>
</feature>
<keyword evidence="1" id="KW-0812">Transmembrane</keyword>
<feature type="transmembrane region" description="Helical" evidence="1">
    <location>
        <begin position="106"/>
        <end position="133"/>
    </location>
</feature>
<feature type="transmembrane region" description="Helical" evidence="1">
    <location>
        <begin position="171"/>
        <end position="195"/>
    </location>
</feature>
<sequence>MAVARLGLTDGDDAAVGLAFFRAHGDVYVAAGLGIVAMAVALTVAVIGLDEALAERASRVARRSVAACGFFAAACLAAAGAVQVGAPGPVLRIAEIDAADGRAAYLVVHLVGVQGAYAAGLLAVSGWVVGICVLAGRSRLLPAPLVWLGVIPAVRVLIGLFGPLLDGAPDALFVLYLAGAVGVNLWVLIAGAVLARAAHGRTVRPGSLGPGG</sequence>
<name>A0A8A4ZLT2_9MICO</name>
<feature type="transmembrane region" description="Helical" evidence="1">
    <location>
        <begin position="65"/>
        <end position="86"/>
    </location>
</feature>
<dbReference type="Pfam" id="PF14329">
    <property type="entry name" value="DUF4386"/>
    <property type="match status" value="1"/>
</dbReference>
<keyword evidence="3" id="KW-1185">Reference proteome</keyword>
<dbReference type="KEGG" id="psic:J4E96_10095"/>
<feature type="transmembrane region" description="Helical" evidence="1">
    <location>
        <begin position="145"/>
        <end position="165"/>
    </location>
</feature>
<dbReference type="Proteomes" id="UP000663937">
    <property type="component" value="Chromosome"/>
</dbReference>
<dbReference type="AlphaFoldDB" id="A0A8A4ZLT2"/>
<protein>
    <submittedName>
        <fullName evidence="2">DUF4386 family protein</fullName>
    </submittedName>
</protein>
<evidence type="ECO:0000313" key="2">
    <source>
        <dbReference type="EMBL" id="QTE31457.1"/>
    </source>
</evidence>